<dbReference type="PRINTS" id="PR00344">
    <property type="entry name" value="BCTRLSENSOR"/>
</dbReference>
<evidence type="ECO:0000313" key="9">
    <source>
        <dbReference type="EMBL" id="MPM46801.1"/>
    </source>
</evidence>
<gene>
    <name evidence="9" type="primary">rcsC_186</name>
    <name evidence="9" type="ORF">SDC9_93508</name>
</gene>
<keyword evidence="5" id="KW-0472">Membrane</keyword>
<dbReference type="EC" id="2.7.13.3" evidence="9"/>
<keyword evidence="3" id="KW-0238">DNA-binding</keyword>
<dbReference type="SUPFAM" id="SSF52172">
    <property type="entry name" value="CheY-like"/>
    <property type="match status" value="1"/>
</dbReference>
<evidence type="ECO:0000259" key="8">
    <source>
        <dbReference type="PROSITE" id="PS50110"/>
    </source>
</evidence>
<dbReference type="InterPro" id="IPR001789">
    <property type="entry name" value="Sig_transdc_resp-reg_receiver"/>
</dbReference>
<dbReference type="InterPro" id="IPR005467">
    <property type="entry name" value="His_kinase_dom"/>
</dbReference>
<dbReference type="PROSITE" id="PS50110">
    <property type="entry name" value="RESPONSE_REGULATORY"/>
    <property type="match status" value="1"/>
</dbReference>
<dbReference type="CDD" id="cd00082">
    <property type="entry name" value="HisKA"/>
    <property type="match status" value="1"/>
</dbReference>
<dbReference type="InterPro" id="IPR009057">
    <property type="entry name" value="Homeodomain-like_sf"/>
</dbReference>
<dbReference type="SMART" id="SM00387">
    <property type="entry name" value="HATPase_c"/>
    <property type="match status" value="1"/>
</dbReference>
<dbReference type="AlphaFoldDB" id="A0A645A3G8"/>
<dbReference type="Gene3D" id="3.30.565.10">
    <property type="entry name" value="Histidine kinase-like ATPase, C-terminal domain"/>
    <property type="match status" value="1"/>
</dbReference>
<evidence type="ECO:0000256" key="1">
    <source>
        <dbReference type="ARBA" id="ARBA00022553"/>
    </source>
</evidence>
<sequence length="637" mass="73056">MLHIPWNYKSLSLKTIVRDFTTFSNESFRFEIRGNSSNNIIKSTDGNLSLTTLTSGQYKISASYLMANGEFSPFTPLVQISVSQPWWKTWWMITLEILLISTIALALIAFYLHRKKEKMRYAIKEHEQRLAEEKVQFLINISHELRTPLTLIYAPIKRLSEVNTIPLKESRIIRKILVQVQNIMQLVNMVLDVRKMEIGGAAIYIEEINLNNWLNEISERFRDEFESKSLGLIYQFDKSITSLNIDDKKTEIVINNLLMNALKYAAPNTDVVITTELMSNSIKITISDIGTVVTASEGKKMFERFYQTHHRNIGYGIGLSYAKMLVEMQGGRIDVNDNNGKGAEFIMELPLGLTPSAENSENKSYLNELINSSALQNLTEKEFNLSRNTVLFVDDDMDILELFKTSYAINFKSILLAQNGDEALEIIRDKRPDIVVSDVMMPEKDGFELCQALKSDIEISHIPIILLTAKNDIHSTAVGYKLGADSYIPKPFDLNFLLIIIRNILKNRTEIRKRYSEVSQHKSLPEETTFSRADEEFMKRLNTYIFEHISETLHSDIIAEHMGMSRTAFYTKMKAIANIGIMTYVTQLRIERAKELIRLKEYRMSEVAYMVGFSDAGYFSTIFKQVTGVSPSEWNNG</sequence>
<dbReference type="PROSITE" id="PS00041">
    <property type="entry name" value="HTH_ARAC_FAMILY_1"/>
    <property type="match status" value="1"/>
</dbReference>
<keyword evidence="5" id="KW-0812">Transmembrane</keyword>
<dbReference type="SMART" id="SM00448">
    <property type="entry name" value="REC"/>
    <property type="match status" value="1"/>
</dbReference>
<dbReference type="EMBL" id="VSSQ01011421">
    <property type="protein sequence ID" value="MPM46801.1"/>
    <property type="molecule type" value="Genomic_DNA"/>
</dbReference>
<dbReference type="Gene3D" id="3.40.50.2300">
    <property type="match status" value="1"/>
</dbReference>
<dbReference type="PROSITE" id="PS50109">
    <property type="entry name" value="HIS_KIN"/>
    <property type="match status" value="1"/>
</dbReference>
<dbReference type="PANTHER" id="PTHR43547">
    <property type="entry name" value="TWO-COMPONENT HISTIDINE KINASE"/>
    <property type="match status" value="1"/>
</dbReference>
<dbReference type="InterPro" id="IPR011006">
    <property type="entry name" value="CheY-like_superfamily"/>
</dbReference>
<dbReference type="SMART" id="SM00388">
    <property type="entry name" value="HisKA"/>
    <property type="match status" value="1"/>
</dbReference>
<dbReference type="Pfam" id="PF02518">
    <property type="entry name" value="HATPase_c"/>
    <property type="match status" value="1"/>
</dbReference>
<dbReference type="GO" id="GO:0003700">
    <property type="term" value="F:DNA-binding transcription factor activity"/>
    <property type="evidence" value="ECO:0007669"/>
    <property type="project" value="InterPro"/>
</dbReference>
<dbReference type="GO" id="GO:0043565">
    <property type="term" value="F:sequence-specific DNA binding"/>
    <property type="evidence" value="ECO:0007669"/>
    <property type="project" value="InterPro"/>
</dbReference>
<feature type="domain" description="HTH araC/xylS-type" evidence="6">
    <location>
        <begin position="539"/>
        <end position="637"/>
    </location>
</feature>
<keyword evidence="2" id="KW-0805">Transcription regulation</keyword>
<dbReference type="GO" id="GO:0000155">
    <property type="term" value="F:phosphorelay sensor kinase activity"/>
    <property type="evidence" value="ECO:0007669"/>
    <property type="project" value="InterPro"/>
</dbReference>
<dbReference type="Gene3D" id="1.10.10.60">
    <property type="entry name" value="Homeodomain-like"/>
    <property type="match status" value="2"/>
</dbReference>
<dbReference type="InterPro" id="IPR004358">
    <property type="entry name" value="Sig_transdc_His_kin-like_C"/>
</dbReference>
<accession>A0A645A3G8</accession>
<dbReference type="PROSITE" id="PS01124">
    <property type="entry name" value="HTH_ARAC_FAMILY_2"/>
    <property type="match status" value="1"/>
</dbReference>
<feature type="transmembrane region" description="Helical" evidence="5">
    <location>
        <begin position="90"/>
        <end position="112"/>
    </location>
</feature>
<dbReference type="Pfam" id="PF12833">
    <property type="entry name" value="HTH_18"/>
    <property type="match status" value="1"/>
</dbReference>
<evidence type="ECO:0000259" key="6">
    <source>
        <dbReference type="PROSITE" id="PS01124"/>
    </source>
</evidence>
<evidence type="ECO:0000256" key="2">
    <source>
        <dbReference type="ARBA" id="ARBA00023015"/>
    </source>
</evidence>
<proteinExistence type="predicted"/>
<keyword evidence="9" id="KW-0808">Transferase</keyword>
<keyword evidence="9" id="KW-0418">Kinase</keyword>
<dbReference type="InterPro" id="IPR018060">
    <property type="entry name" value="HTH_AraC"/>
</dbReference>
<reference evidence="9" key="1">
    <citation type="submission" date="2019-08" db="EMBL/GenBank/DDBJ databases">
        <authorList>
            <person name="Kucharzyk K."/>
            <person name="Murdoch R.W."/>
            <person name="Higgins S."/>
            <person name="Loffler F."/>
        </authorList>
    </citation>
    <scope>NUCLEOTIDE SEQUENCE</scope>
</reference>
<evidence type="ECO:0000256" key="3">
    <source>
        <dbReference type="ARBA" id="ARBA00023125"/>
    </source>
</evidence>
<dbReference type="Pfam" id="PF00512">
    <property type="entry name" value="HisKA"/>
    <property type="match status" value="1"/>
</dbReference>
<feature type="domain" description="Histidine kinase" evidence="7">
    <location>
        <begin position="140"/>
        <end position="353"/>
    </location>
</feature>
<protein>
    <submittedName>
        <fullName evidence="9">Sensor histidine kinase RcsC</fullName>
        <ecNumber evidence="9">2.7.13.3</ecNumber>
    </submittedName>
</protein>
<dbReference type="Pfam" id="PF00072">
    <property type="entry name" value="Response_reg"/>
    <property type="match status" value="1"/>
</dbReference>
<keyword evidence="4" id="KW-0804">Transcription</keyword>
<dbReference type="InterPro" id="IPR036890">
    <property type="entry name" value="HATPase_C_sf"/>
</dbReference>
<dbReference type="SMART" id="SM00342">
    <property type="entry name" value="HTH_ARAC"/>
    <property type="match status" value="1"/>
</dbReference>
<dbReference type="SUPFAM" id="SSF47384">
    <property type="entry name" value="Homodimeric domain of signal transducing histidine kinase"/>
    <property type="match status" value="1"/>
</dbReference>
<dbReference type="SUPFAM" id="SSF55874">
    <property type="entry name" value="ATPase domain of HSP90 chaperone/DNA topoisomerase II/histidine kinase"/>
    <property type="match status" value="1"/>
</dbReference>
<dbReference type="PANTHER" id="PTHR43547:SF2">
    <property type="entry name" value="HYBRID SIGNAL TRANSDUCTION HISTIDINE KINASE C"/>
    <property type="match status" value="1"/>
</dbReference>
<keyword evidence="1" id="KW-0597">Phosphoprotein</keyword>
<dbReference type="InterPro" id="IPR013783">
    <property type="entry name" value="Ig-like_fold"/>
</dbReference>
<dbReference type="Gene3D" id="2.60.40.10">
    <property type="entry name" value="Immunoglobulins"/>
    <property type="match status" value="1"/>
</dbReference>
<name>A0A645A3G8_9ZZZZ</name>
<dbReference type="InterPro" id="IPR003594">
    <property type="entry name" value="HATPase_dom"/>
</dbReference>
<dbReference type="Gene3D" id="1.10.287.130">
    <property type="match status" value="1"/>
</dbReference>
<evidence type="ECO:0000259" key="7">
    <source>
        <dbReference type="PROSITE" id="PS50109"/>
    </source>
</evidence>
<evidence type="ECO:0000256" key="4">
    <source>
        <dbReference type="ARBA" id="ARBA00023163"/>
    </source>
</evidence>
<dbReference type="InterPro" id="IPR003661">
    <property type="entry name" value="HisK_dim/P_dom"/>
</dbReference>
<comment type="caution">
    <text evidence="9">The sequence shown here is derived from an EMBL/GenBank/DDBJ whole genome shotgun (WGS) entry which is preliminary data.</text>
</comment>
<dbReference type="InterPro" id="IPR018062">
    <property type="entry name" value="HTH_AraC-typ_CS"/>
</dbReference>
<dbReference type="InterPro" id="IPR036097">
    <property type="entry name" value="HisK_dim/P_sf"/>
</dbReference>
<keyword evidence="5" id="KW-1133">Transmembrane helix</keyword>
<evidence type="ECO:0000256" key="5">
    <source>
        <dbReference type="SAM" id="Phobius"/>
    </source>
</evidence>
<dbReference type="SUPFAM" id="SSF46689">
    <property type="entry name" value="Homeodomain-like"/>
    <property type="match status" value="1"/>
</dbReference>
<feature type="domain" description="Response regulatory" evidence="8">
    <location>
        <begin position="389"/>
        <end position="505"/>
    </location>
</feature>
<organism evidence="9">
    <name type="scientific">bioreactor metagenome</name>
    <dbReference type="NCBI Taxonomy" id="1076179"/>
    <lineage>
        <taxon>unclassified sequences</taxon>
        <taxon>metagenomes</taxon>
        <taxon>ecological metagenomes</taxon>
    </lineage>
</organism>